<evidence type="ECO:0000313" key="1">
    <source>
        <dbReference type="EMBL" id="KAA8831646.1"/>
    </source>
</evidence>
<dbReference type="EMBL" id="RZUI01000002">
    <property type="protein sequence ID" value="KAA8831646.1"/>
    <property type="molecule type" value="Genomic_DNA"/>
</dbReference>
<evidence type="ECO:0000313" key="2">
    <source>
        <dbReference type="Proteomes" id="UP000412028"/>
    </source>
</evidence>
<gene>
    <name evidence="1" type="ORF">EMO89_02675</name>
</gene>
<comment type="caution">
    <text evidence="1">The sequence shown here is derived from an EMBL/GenBank/DDBJ whole genome shotgun (WGS) entry which is preliminary data.</text>
</comment>
<protein>
    <submittedName>
        <fullName evidence="1">Major capsid protein E</fullName>
    </submittedName>
</protein>
<dbReference type="AlphaFoldDB" id="A0A5M9ZPU8"/>
<organism evidence="1 2">
    <name type="scientific">Bifidobacterium tissieri</name>
    <dbReference type="NCBI Taxonomy" id="1630162"/>
    <lineage>
        <taxon>Bacteria</taxon>
        <taxon>Bacillati</taxon>
        <taxon>Actinomycetota</taxon>
        <taxon>Actinomycetes</taxon>
        <taxon>Bifidobacteriales</taxon>
        <taxon>Bifidobacteriaceae</taxon>
        <taxon>Bifidobacterium</taxon>
    </lineage>
</organism>
<dbReference type="Gene3D" id="3.90.1690.10">
    <property type="entry name" value="phage-related protein like domain"/>
    <property type="match status" value="1"/>
</dbReference>
<sequence>MGALEKNIITPSEATGLAQEAYDETSGLMILSKALPEVSTNGQTVMRWTPDQPGIERDLMKYRAWDAEVGYGKTTSQTQERYAPLLPLGKKMRITERDIIENGAGNEFVRQRGEEYLVQLGTEAQITMELARLDVFVDARIEVDSNGAKGTWDFMRPRNQQNVAPAKKWSDPTSDPIQDVLDWVKIMKKNHGSVPSAVLTTSGVIDALTTNQTMITLYTQKSLADSVPRISRDQVMSVFAQYAGLTDIRMADLLYQDLCAQNGFLFPGALDDIFPENVFLMFQSFNDTGMGYTASGPTAEAQNPEYGINKSENTGLVGMLLSDNAPVGYDVYVNGSGIPVLERANSTFKAVVL</sequence>
<accession>A0A5M9ZPU8</accession>
<dbReference type="Proteomes" id="UP000412028">
    <property type="component" value="Unassembled WGS sequence"/>
</dbReference>
<reference evidence="1 2" key="1">
    <citation type="journal article" date="2019" name="Syst. Appl. Microbiol.">
        <title>Characterization of Bifidobacterium species in feaces of the Egyptian fruit bat: Description of B. vespertilionis sp. nov. and B. rousetti sp. nov.</title>
        <authorList>
            <person name="Modesto M."/>
            <person name="Satti M."/>
            <person name="Watanabe K."/>
            <person name="Puglisi E."/>
            <person name="Morelli L."/>
            <person name="Huang C.-H."/>
            <person name="Liou J.-S."/>
            <person name="Miyashita M."/>
            <person name="Tamura T."/>
            <person name="Saito S."/>
            <person name="Mori K."/>
            <person name="Huang L."/>
            <person name="Sciavilla P."/>
            <person name="Sandri C."/>
            <person name="Spiezio C."/>
            <person name="Vitali F."/>
            <person name="Cavalieri D."/>
            <person name="Perpetuini G."/>
            <person name="Tofalo R."/>
            <person name="Bonetti A."/>
            <person name="Arita M."/>
            <person name="Mattarelli P."/>
        </authorList>
    </citation>
    <scope>NUCLEOTIDE SEQUENCE [LARGE SCALE GENOMIC DNA]</scope>
    <source>
        <strain evidence="1 2">RST7</strain>
    </source>
</reference>
<dbReference type="InterPro" id="IPR053738">
    <property type="entry name" value="Lambda_capsid_assembly"/>
</dbReference>
<proteinExistence type="predicted"/>
<dbReference type="OrthoDB" id="3196427at2"/>
<dbReference type="RefSeq" id="WP_150380819.1">
    <property type="nucleotide sequence ID" value="NZ_RZUI01000002.1"/>
</dbReference>
<name>A0A5M9ZPU8_9BIFI</name>